<dbReference type="Proteomes" id="UP000472839">
    <property type="component" value="Unassembled WGS sequence"/>
</dbReference>
<protein>
    <submittedName>
        <fullName evidence="2">Uncharacterized protein</fullName>
    </submittedName>
</protein>
<organism evidence="2 3">
    <name type="scientific">Poseidonibacter ostreae</name>
    <dbReference type="NCBI Taxonomy" id="2654171"/>
    <lineage>
        <taxon>Bacteria</taxon>
        <taxon>Pseudomonadati</taxon>
        <taxon>Campylobacterota</taxon>
        <taxon>Epsilonproteobacteria</taxon>
        <taxon>Campylobacterales</taxon>
        <taxon>Arcobacteraceae</taxon>
        <taxon>Poseidonibacter</taxon>
    </lineage>
</organism>
<gene>
    <name evidence="2" type="ORF">GBG19_05845</name>
</gene>
<dbReference type="EMBL" id="WFKK01000012">
    <property type="protein sequence ID" value="KAB7889578.1"/>
    <property type="molecule type" value="Genomic_DNA"/>
</dbReference>
<dbReference type="RefSeq" id="WP_152279742.1">
    <property type="nucleotide sequence ID" value="NZ_WFKK01000012.1"/>
</dbReference>
<evidence type="ECO:0000313" key="2">
    <source>
        <dbReference type="EMBL" id="KAB7889578.1"/>
    </source>
</evidence>
<sequence length="93" mass="10527">MGLGDKLNKARDEGKTEVKSSVLKEEKKVSKAGRKAKPKKEVRKLNIPFSVSENEKEWIETQASDLSKQLNIKISVSAWIRMKALADMPKEED</sequence>
<name>A0A6L4WTX4_9BACT</name>
<comment type="caution">
    <text evidence="2">The sequence shown here is derived from an EMBL/GenBank/DDBJ whole genome shotgun (WGS) entry which is preliminary data.</text>
</comment>
<feature type="region of interest" description="Disordered" evidence="1">
    <location>
        <begin position="1"/>
        <end position="40"/>
    </location>
</feature>
<accession>A0A6L4WTX4</accession>
<feature type="compositionally biased region" description="Basic and acidic residues" evidence="1">
    <location>
        <begin position="1"/>
        <end position="29"/>
    </location>
</feature>
<reference evidence="2 3" key="1">
    <citation type="submission" date="2019-10" db="EMBL/GenBank/DDBJ databases">
        <title>Poseidonibacter ostreae sp. nov., isolated from the gut of the Ostrea denselamellosa.</title>
        <authorList>
            <person name="Choi A."/>
        </authorList>
    </citation>
    <scope>NUCLEOTIDE SEQUENCE [LARGE SCALE GENOMIC DNA]</scope>
    <source>
        <strain evidence="2 3">SJOD-M-33</strain>
    </source>
</reference>
<evidence type="ECO:0000256" key="1">
    <source>
        <dbReference type="SAM" id="MobiDB-lite"/>
    </source>
</evidence>
<evidence type="ECO:0000313" key="3">
    <source>
        <dbReference type="Proteomes" id="UP000472839"/>
    </source>
</evidence>
<dbReference type="AlphaFoldDB" id="A0A6L4WTX4"/>
<proteinExistence type="predicted"/>
<feature type="compositionally biased region" description="Basic residues" evidence="1">
    <location>
        <begin position="30"/>
        <end position="40"/>
    </location>
</feature>